<dbReference type="InterPro" id="IPR024087">
    <property type="entry name" value="Creatininase-like_sf"/>
</dbReference>
<comment type="caution">
    <text evidence="5">The sequence shown here is derived from an EMBL/GenBank/DDBJ whole genome shotgun (WGS) entry which is preliminary data.</text>
</comment>
<dbReference type="RefSeq" id="WP_379764905.1">
    <property type="nucleotide sequence ID" value="NZ_JBHSXI010000001.1"/>
</dbReference>
<accession>A0ABD5UF98</accession>
<evidence type="ECO:0000313" key="6">
    <source>
        <dbReference type="Proteomes" id="UP001596333"/>
    </source>
</evidence>
<dbReference type="SUPFAM" id="SSF102215">
    <property type="entry name" value="Creatininase"/>
    <property type="match status" value="1"/>
</dbReference>
<protein>
    <submittedName>
        <fullName evidence="5">Creatininase family protein</fullName>
    </submittedName>
</protein>
<dbReference type="Gene3D" id="3.40.50.10310">
    <property type="entry name" value="Creatininase"/>
    <property type="match status" value="1"/>
</dbReference>
<dbReference type="GO" id="GO:0016787">
    <property type="term" value="F:hydrolase activity"/>
    <property type="evidence" value="ECO:0007669"/>
    <property type="project" value="UniProtKB-KW"/>
</dbReference>
<dbReference type="Pfam" id="PF02633">
    <property type="entry name" value="Creatininase"/>
    <property type="match status" value="1"/>
</dbReference>
<evidence type="ECO:0000256" key="3">
    <source>
        <dbReference type="ARBA" id="ARBA00022801"/>
    </source>
</evidence>
<sequence length="252" mass="27004">MELRSTLLEELTWTEIDSAIDEGVKTVIVPAGSVEQHGPHLGILKDAAWAEAIGVEMAEELGDALVAPVIRPGCSDHHMGFSGTISYRPETLMRVLEDYCTSLDSHGFEHIVLFSMHGGNFPAMNAILPSIAAEVDAQLITLLDKGLLIDPLMESLDEMEISADARGHGGAAVTASVWHLRPDLVREAEFTPGFTGDVSTSTLTMNGLDAVTELGHMGDPTEATLELGEAVTDRIVTAFSGRIRDERGDLDA</sequence>
<evidence type="ECO:0000256" key="2">
    <source>
        <dbReference type="ARBA" id="ARBA00022723"/>
    </source>
</evidence>
<keyword evidence="3" id="KW-0378">Hydrolase</keyword>
<keyword evidence="6" id="KW-1185">Reference proteome</keyword>
<evidence type="ECO:0000256" key="4">
    <source>
        <dbReference type="ARBA" id="ARBA00022833"/>
    </source>
</evidence>
<dbReference type="PANTHER" id="PTHR35005">
    <property type="entry name" value="3-DEHYDRO-SCYLLO-INOSOSE HYDROLASE"/>
    <property type="match status" value="1"/>
</dbReference>
<comment type="cofactor">
    <cofactor evidence="1">
        <name>Zn(2+)</name>
        <dbReference type="ChEBI" id="CHEBI:29105"/>
    </cofactor>
</comment>
<dbReference type="EMBL" id="JBHSXI010000001">
    <property type="protein sequence ID" value="MFC6888167.1"/>
    <property type="molecule type" value="Genomic_DNA"/>
</dbReference>
<organism evidence="5 6">
    <name type="scientific">Halorubrum trueperi</name>
    <dbReference type="NCBI Taxonomy" id="2004704"/>
    <lineage>
        <taxon>Archaea</taxon>
        <taxon>Methanobacteriati</taxon>
        <taxon>Methanobacteriota</taxon>
        <taxon>Stenosarchaea group</taxon>
        <taxon>Halobacteria</taxon>
        <taxon>Halobacteriales</taxon>
        <taxon>Haloferacaceae</taxon>
        <taxon>Halorubrum</taxon>
    </lineage>
</organism>
<name>A0ABD5UF98_9EURY</name>
<dbReference type="GO" id="GO:0046872">
    <property type="term" value="F:metal ion binding"/>
    <property type="evidence" value="ECO:0007669"/>
    <property type="project" value="UniProtKB-KW"/>
</dbReference>
<evidence type="ECO:0000313" key="5">
    <source>
        <dbReference type="EMBL" id="MFC6888167.1"/>
    </source>
</evidence>
<dbReference type="Proteomes" id="UP001596333">
    <property type="component" value="Unassembled WGS sequence"/>
</dbReference>
<keyword evidence="4" id="KW-0862">Zinc</keyword>
<evidence type="ECO:0000256" key="1">
    <source>
        <dbReference type="ARBA" id="ARBA00001947"/>
    </source>
</evidence>
<gene>
    <name evidence="5" type="ORF">ACFQEY_03720</name>
</gene>
<proteinExistence type="predicted"/>
<dbReference type="AlphaFoldDB" id="A0ABD5UF98"/>
<dbReference type="PANTHER" id="PTHR35005:SF1">
    <property type="entry name" value="2-AMINO-5-FORMYLAMINO-6-RIBOSYLAMINOPYRIMIDIN-4(3H)-ONE 5'-MONOPHOSPHATE DEFORMYLASE"/>
    <property type="match status" value="1"/>
</dbReference>
<keyword evidence="2" id="KW-0479">Metal-binding</keyword>
<dbReference type="InterPro" id="IPR003785">
    <property type="entry name" value="Creatininase/forma_Hydrolase"/>
</dbReference>
<reference evidence="5 6" key="1">
    <citation type="journal article" date="2019" name="Int. J. Syst. Evol. Microbiol.">
        <title>The Global Catalogue of Microorganisms (GCM) 10K type strain sequencing project: providing services to taxonomists for standard genome sequencing and annotation.</title>
        <authorList>
            <consortium name="The Broad Institute Genomics Platform"/>
            <consortium name="The Broad Institute Genome Sequencing Center for Infectious Disease"/>
            <person name="Wu L."/>
            <person name="Ma J."/>
        </authorList>
    </citation>
    <scope>NUCLEOTIDE SEQUENCE [LARGE SCALE GENOMIC DNA]</scope>
    <source>
        <strain evidence="5 6">Y73</strain>
    </source>
</reference>